<name>A0ABU6F6Y7_9ACTN</name>
<evidence type="ECO:0000313" key="3">
    <source>
        <dbReference type="EMBL" id="MEB8339223.1"/>
    </source>
</evidence>
<comment type="caution">
    <text evidence="3">The sequence shown here is derived from an EMBL/GenBank/DDBJ whole genome shotgun (WGS) entry which is preliminary data.</text>
</comment>
<dbReference type="PANTHER" id="PTHR46696:SF3">
    <property type="entry name" value="PULCHERRIMINIC ACID SYNTHASE"/>
    <property type="match status" value="1"/>
</dbReference>
<dbReference type="Gene3D" id="1.10.630.10">
    <property type="entry name" value="Cytochrome P450"/>
    <property type="match status" value="1"/>
</dbReference>
<accession>A0ABU6F6Y7</accession>
<dbReference type="InterPro" id="IPR001128">
    <property type="entry name" value="Cyt_P450"/>
</dbReference>
<protein>
    <submittedName>
        <fullName evidence="3">Cytochrome P450</fullName>
    </submittedName>
</protein>
<dbReference type="RefSeq" id="WP_326017181.1">
    <property type="nucleotide sequence ID" value="NZ_JAOZYC010000111.1"/>
</dbReference>
<dbReference type="InterPro" id="IPR036396">
    <property type="entry name" value="Cyt_P450_sf"/>
</dbReference>
<dbReference type="EMBL" id="JAOZYC010000111">
    <property type="protein sequence ID" value="MEB8339223.1"/>
    <property type="molecule type" value="Genomic_DNA"/>
</dbReference>
<dbReference type="SUPFAM" id="SSF48264">
    <property type="entry name" value="Cytochrome P450"/>
    <property type="match status" value="1"/>
</dbReference>
<evidence type="ECO:0000256" key="1">
    <source>
        <dbReference type="ARBA" id="ARBA00010617"/>
    </source>
</evidence>
<dbReference type="InterPro" id="IPR002397">
    <property type="entry name" value="Cyt_P450_B"/>
</dbReference>
<evidence type="ECO:0000313" key="4">
    <source>
        <dbReference type="Proteomes" id="UP001354931"/>
    </source>
</evidence>
<organism evidence="3 4">
    <name type="scientific">Streptomyces endophyticus</name>
    <dbReference type="NCBI Taxonomy" id="714166"/>
    <lineage>
        <taxon>Bacteria</taxon>
        <taxon>Bacillati</taxon>
        <taxon>Actinomycetota</taxon>
        <taxon>Actinomycetes</taxon>
        <taxon>Kitasatosporales</taxon>
        <taxon>Streptomycetaceae</taxon>
        <taxon>Streptomyces</taxon>
    </lineage>
</organism>
<gene>
    <name evidence="3" type="ORF">OKJ99_17145</name>
</gene>
<dbReference type="PRINTS" id="PR00359">
    <property type="entry name" value="BP450"/>
</dbReference>
<dbReference type="Proteomes" id="UP001354931">
    <property type="component" value="Unassembled WGS sequence"/>
</dbReference>
<reference evidence="3 4" key="1">
    <citation type="submission" date="2022-10" db="EMBL/GenBank/DDBJ databases">
        <authorList>
            <person name="Xie J."/>
            <person name="Shen N."/>
        </authorList>
    </citation>
    <scope>NUCLEOTIDE SEQUENCE [LARGE SCALE GENOMIC DNA]</scope>
    <source>
        <strain evidence="3 4">YIM65594</strain>
    </source>
</reference>
<feature type="region of interest" description="Disordered" evidence="2">
    <location>
        <begin position="1"/>
        <end position="25"/>
    </location>
</feature>
<dbReference type="Pfam" id="PF00067">
    <property type="entry name" value="p450"/>
    <property type="match status" value="1"/>
</dbReference>
<keyword evidence="4" id="KW-1185">Reference proteome</keyword>
<dbReference type="PANTHER" id="PTHR46696">
    <property type="entry name" value="P450, PUTATIVE (EUROFUNG)-RELATED"/>
    <property type="match status" value="1"/>
</dbReference>
<evidence type="ECO:0000256" key="2">
    <source>
        <dbReference type="SAM" id="MobiDB-lite"/>
    </source>
</evidence>
<comment type="similarity">
    <text evidence="1">Belongs to the cytochrome P450 family.</text>
</comment>
<proteinExistence type="inferred from homology"/>
<sequence length="416" mass="43947">MTKASVVRWEEPRAATGARPGTEWSPAVLCPSGPVSYPYAPGSYPRAGAATQLPSLASPRTAHDPFPLYRTLRATRPLHLDEPFGAWLLSRYVDVRTALADPRLVAPPPGRTFTHLEADTHADQRALLAPALQGRALAALKASVERTAYVLACRLARRHEADLVEEFCHWLPAAAVVRALGLPYEATAHVADLCRAGLTHLGGAPAAMDAFLRPQIARRRAHPKDDLLGALCAARADGRPLSDDTVCGLAATLLGAGGDATARALAALLANLLDHPEQLALVRARPELVDAAWAESLRRDPAAHVVLRRALAPVPVSGGTIPAGATVACLVGAAGRDAARFADPDRYDLFRAAPGQLAHGTGRHRCPGIQLARLTADAGLRALLAALPSMAWAPGFRPAHEGLLTRSPAALVVRLR</sequence>